<reference evidence="1" key="1">
    <citation type="submission" date="2022-11" db="EMBL/GenBank/DDBJ databases">
        <title>Centuries of genome instability and evolution in soft-shell clam transmissible cancer (bioRxiv).</title>
        <authorList>
            <person name="Hart S.F.M."/>
            <person name="Yonemitsu M.A."/>
            <person name="Giersch R.M."/>
            <person name="Beal B.F."/>
            <person name="Arriagada G."/>
            <person name="Davis B.W."/>
            <person name="Ostrander E.A."/>
            <person name="Goff S.P."/>
            <person name="Metzger M.J."/>
        </authorList>
    </citation>
    <scope>NUCLEOTIDE SEQUENCE</scope>
    <source>
        <strain evidence="1">MELC-2E11</strain>
        <tissue evidence="1">Siphon/mantle</tissue>
    </source>
</reference>
<dbReference type="InterPro" id="IPR029044">
    <property type="entry name" value="Nucleotide-diphossugar_trans"/>
</dbReference>
<dbReference type="PANTHER" id="PTHR46830">
    <property type="entry name" value="TRANSFERASE, PUTATIVE-RELATED"/>
    <property type="match status" value="1"/>
</dbReference>
<protein>
    <submittedName>
        <fullName evidence="1">Uncharacterized protein</fullName>
    </submittedName>
</protein>
<accession>A0ABY7FXG5</accession>
<dbReference type="Proteomes" id="UP001164746">
    <property type="component" value="Chromosome 14"/>
</dbReference>
<evidence type="ECO:0000313" key="1">
    <source>
        <dbReference type="EMBL" id="WAR26870.1"/>
    </source>
</evidence>
<dbReference type="EMBL" id="CP111025">
    <property type="protein sequence ID" value="WAR26870.1"/>
    <property type="molecule type" value="Genomic_DNA"/>
</dbReference>
<dbReference type="SUPFAM" id="SSF53448">
    <property type="entry name" value="Nucleotide-diphospho-sugar transferases"/>
    <property type="match status" value="1"/>
</dbReference>
<evidence type="ECO:0000313" key="2">
    <source>
        <dbReference type="Proteomes" id="UP001164746"/>
    </source>
</evidence>
<organism evidence="1 2">
    <name type="scientific">Mya arenaria</name>
    <name type="common">Soft-shell clam</name>
    <dbReference type="NCBI Taxonomy" id="6604"/>
    <lineage>
        <taxon>Eukaryota</taxon>
        <taxon>Metazoa</taxon>
        <taxon>Spiralia</taxon>
        <taxon>Lophotrochozoa</taxon>
        <taxon>Mollusca</taxon>
        <taxon>Bivalvia</taxon>
        <taxon>Autobranchia</taxon>
        <taxon>Heteroconchia</taxon>
        <taxon>Euheterodonta</taxon>
        <taxon>Imparidentia</taxon>
        <taxon>Neoheterodontei</taxon>
        <taxon>Myida</taxon>
        <taxon>Myoidea</taxon>
        <taxon>Myidae</taxon>
        <taxon>Mya</taxon>
    </lineage>
</organism>
<sequence>MAFVLSHQGTNLPRGKGSCRHARRERKYPVKKLPKPYKCFDYIWTGTCRDTCYSFNILAKQKQRKQLQFKCEKRTQLRTQFTTKQKFVQKAEFKTPCLQYGGIYVDTDQLILQPLDKFRNADATIGMDFGSLAANSLIIAKRNAVFIKYWLESYKSFGKTDGNKHSQTIPFKLARKYRKYVQVVGDVFSAPNAHKLADIYSKNAPWRHQYGMHMHLKLRQRFFDEEFTMTAIKSMNTTAGAVARFIIYGNEEVCRPKTDVHSIP</sequence>
<keyword evidence="2" id="KW-1185">Reference proteome</keyword>
<gene>
    <name evidence="1" type="ORF">MAR_012574</name>
</gene>
<proteinExistence type="predicted"/>
<dbReference type="PANTHER" id="PTHR46830:SF2">
    <property type="entry name" value="ALPHA-1,4-N-ACETYLGLUCOSAMINYLTRANSFERASE"/>
    <property type="match status" value="1"/>
</dbReference>
<name>A0ABY7FXG5_MYAAR</name>
<dbReference type="Gene3D" id="3.90.550.20">
    <property type="match status" value="1"/>
</dbReference>